<dbReference type="EMBL" id="FQZT01000002">
    <property type="protein sequence ID" value="SHI77156.1"/>
    <property type="molecule type" value="Genomic_DNA"/>
</dbReference>
<dbReference type="InterPro" id="IPR036280">
    <property type="entry name" value="Multihaem_cyt_sf"/>
</dbReference>
<evidence type="ECO:0000313" key="2">
    <source>
        <dbReference type="EMBL" id="SHI77156.1"/>
    </source>
</evidence>
<keyword evidence="1" id="KW-0732">Signal</keyword>
<name>A0A1M6DV81_MALRU</name>
<dbReference type="Proteomes" id="UP000184171">
    <property type="component" value="Unassembled WGS sequence"/>
</dbReference>
<dbReference type="AlphaFoldDB" id="A0A1M6DV81"/>
<feature type="chain" id="PRO_5013110481" evidence="1">
    <location>
        <begin position="25"/>
        <end position="240"/>
    </location>
</feature>
<organism evidence="2 3">
    <name type="scientific">Malonomonas rubra DSM 5091</name>
    <dbReference type="NCBI Taxonomy" id="1122189"/>
    <lineage>
        <taxon>Bacteria</taxon>
        <taxon>Pseudomonadati</taxon>
        <taxon>Thermodesulfobacteriota</taxon>
        <taxon>Desulfuromonadia</taxon>
        <taxon>Desulfuromonadales</taxon>
        <taxon>Geopsychrobacteraceae</taxon>
        <taxon>Malonomonas</taxon>
    </lineage>
</organism>
<evidence type="ECO:0000313" key="3">
    <source>
        <dbReference type="Proteomes" id="UP000184171"/>
    </source>
</evidence>
<feature type="signal peptide" evidence="1">
    <location>
        <begin position="1"/>
        <end position="24"/>
    </location>
</feature>
<protein>
    <submittedName>
        <fullName evidence="2">Doubled CXXCH motif (Paired_CXXCH_1)</fullName>
    </submittedName>
</protein>
<evidence type="ECO:0000256" key="1">
    <source>
        <dbReference type="SAM" id="SignalP"/>
    </source>
</evidence>
<reference evidence="2 3" key="1">
    <citation type="submission" date="2016-11" db="EMBL/GenBank/DDBJ databases">
        <authorList>
            <person name="Jaros S."/>
            <person name="Januszkiewicz K."/>
            <person name="Wedrychowicz H."/>
        </authorList>
    </citation>
    <scope>NUCLEOTIDE SEQUENCE [LARGE SCALE GENOMIC DNA]</scope>
    <source>
        <strain evidence="2 3">DSM 5091</strain>
    </source>
</reference>
<dbReference type="OrthoDB" id="12425at2"/>
<gene>
    <name evidence="2" type="ORF">SAMN02745165_00819</name>
</gene>
<dbReference type="SUPFAM" id="SSF48695">
    <property type="entry name" value="Multiheme cytochromes"/>
    <property type="match status" value="1"/>
</dbReference>
<sequence length="240" mass="25534">MKTKKNLLVACFVGLALTFGIAGASIAGLAPGTGIVDSKHDMRGYAEANGGARDQFERVCAYCHTPHHAVEDLDADYMPLWSRTVTSEVFVEYDSATFDGYSEMALDDFGFPDPVAGPSRLCMGCHDGAVAIDAYYGDPGTALMVEGDAFLEIGVGLNGDLTNDHPIGFNYLNVASADDEINPATSTFSGGAQVADVLYEGSIMTCATCHDVHNGPTVNEAWFLYGLQEDSEFCTTCHAK</sequence>
<keyword evidence="3" id="KW-1185">Reference proteome</keyword>
<dbReference type="STRING" id="1122189.SAMN02745165_00819"/>
<proteinExistence type="predicted"/>
<accession>A0A1M6DV81</accession>
<dbReference type="RefSeq" id="WP_072905866.1">
    <property type="nucleotide sequence ID" value="NZ_FQZT01000002.1"/>
</dbReference>